<feature type="non-terminal residue" evidence="1">
    <location>
        <position position="61"/>
    </location>
</feature>
<evidence type="ECO:0000313" key="2">
    <source>
        <dbReference type="Proteomes" id="UP000606786"/>
    </source>
</evidence>
<reference evidence="1" key="1">
    <citation type="submission" date="2020-11" db="EMBL/GenBank/DDBJ databases">
        <authorList>
            <person name="Whitehead M."/>
        </authorList>
    </citation>
    <scope>NUCLEOTIDE SEQUENCE</scope>
    <source>
        <strain evidence="1">EGII</strain>
    </source>
</reference>
<gene>
    <name evidence="1" type="ORF">CCAP1982_LOCUS5313</name>
</gene>
<evidence type="ECO:0000313" key="1">
    <source>
        <dbReference type="EMBL" id="CAD6996629.1"/>
    </source>
</evidence>
<keyword evidence="2" id="KW-1185">Reference proteome</keyword>
<dbReference type="EMBL" id="CAJHJT010000012">
    <property type="protein sequence ID" value="CAD6996629.1"/>
    <property type="molecule type" value="Genomic_DNA"/>
</dbReference>
<dbReference type="Proteomes" id="UP000606786">
    <property type="component" value="Unassembled WGS sequence"/>
</dbReference>
<name>A0A811UCK1_CERCA</name>
<comment type="caution">
    <text evidence="1">The sequence shown here is derived from an EMBL/GenBank/DDBJ whole genome shotgun (WGS) entry which is preliminary data.</text>
</comment>
<protein>
    <submittedName>
        <fullName evidence="1">(Mediterranean fruit fly) hypothetical protein</fullName>
    </submittedName>
</protein>
<sequence>MADRGNAVSCWAKHPAPAFRCIFKTNVFSRWNSAVFGNFKSAFPRESQTEMNDQKYKHPGS</sequence>
<organism evidence="1 2">
    <name type="scientific">Ceratitis capitata</name>
    <name type="common">Mediterranean fruit fly</name>
    <name type="synonym">Tephritis capitata</name>
    <dbReference type="NCBI Taxonomy" id="7213"/>
    <lineage>
        <taxon>Eukaryota</taxon>
        <taxon>Metazoa</taxon>
        <taxon>Ecdysozoa</taxon>
        <taxon>Arthropoda</taxon>
        <taxon>Hexapoda</taxon>
        <taxon>Insecta</taxon>
        <taxon>Pterygota</taxon>
        <taxon>Neoptera</taxon>
        <taxon>Endopterygota</taxon>
        <taxon>Diptera</taxon>
        <taxon>Brachycera</taxon>
        <taxon>Muscomorpha</taxon>
        <taxon>Tephritoidea</taxon>
        <taxon>Tephritidae</taxon>
        <taxon>Ceratitis</taxon>
        <taxon>Ceratitis</taxon>
    </lineage>
</organism>
<dbReference type="AlphaFoldDB" id="A0A811UCK1"/>
<accession>A0A811UCK1</accession>
<proteinExistence type="predicted"/>